<sequence length="119" mass="13642">MIRRKIESKRFFFALLFIIIIFISNGLIFSGSNQFPGETSTNSNKDNKYTESLKISDVGDNITGTGTNQDVRIYSSNTSVNLNDNQEYFEIPSSNSDEMYLTYGSFNFTFQNNYTTDYI</sequence>
<comment type="caution">
    <text evidence="2">The sequence shown here is derived from an EMBL/GenBank/DDBJ whole genome shotgun (WGS) entry which is preliminary data.</text>
</comment>
<dbReference type="EMBL" id="LAZR01016923">
    <property type="protein sequence ID" value="KKM02464.1"/>
    <property type="molecule type" value="Genomic_DNA"/>
</dbReference>
<evidence type="ECO:0000256" key="1">
    <source>
        <dbReference type="SAM" id="Phobius"/>
    </source>
</evidence>
<accession>A0A0F9GUL7</accession>
<organism evidence="2">
    <name type="scientific">marine sediment metagenome</name>
    <dbReference type="NCBI Taxonomy" id="412755"/>
    <lineage>
        <taxon>unclassified sequences</taxon>
        <taxon>metagenomes</taxon>
        <taxon>ecological metagenomes</taxon>
    </lineage>
</organism>
<name>A0A0F9GUL7_9ZZZZ</name>
<feature type="transmembrane region" description="Helical" evidence="1">
    <location>
        <begin position="12"/>
        <end position="31"/>
    </location>
</feature>
<keyword evidence="1" id="KW-1133">Transmembrane helix</keyword>
<keyword evidence="1" id="KW-0812">Transmembrane</keyword>
<evidence type="ECO:0000313" key="2">
    <source>
        <dbReference type="EMBL" id="KKM02464.1"/>
    </source>
</evidence>
<protein>
    <submittedName>
        <fullName evidence="2">Uncharacterized protein</fullName>
    </submittedName>
</protein>
<reference evidence="2" key="1">
    <citation type="journal article" date="2015" name="Nature">
        <title>Complex archaea that bridge the gap between prokaryotes and eukaryotes.</title>
        <authorList>
            <person name="Spang A."/>
            <person name="Saw J.H."/>
            <person name="Jorgensen S.L."/>
            <person name="Zaremba-Niedzwiedzka K."/>
            <person name="Martijn J."/>
            <person name="Lind A.E."/>
            <person name="van Eijk R."/>
            <person name="Schleper C."/>
            <person name="Guy L."/>
            <person name="Ettema T.J."/>
        </authorList>
    </citation>
    <scope>NUCLEOTIDE SEQUENCE</scope>
</reference>
<feature type="non-terminal residue" evidence="2">
    <location>
        <position position="119"/>
    </location>
</feature>
<keyword evidence="1" id="KW-0472">Membrane</keyword>
<proteinExistence type="predicted"/>
<dbReference type="AlphaFoldDB" id="A0A0F9GUL7"/>
<gene>
    <name evidence="2" type="ORF">LCGC14_1784190</name>
</gene>